<dbReference type="RefSeq" id="WP_007783245.1">
    <property type="nucleotide sequence ID" value="NZ_CM001441.1"/>
</dbReference>
<dbReference type="eggNOG" id="ENOG5032VRJ">
    <property type="taxonomic scope" value="Bacteria"/>
</dbReference>
<proteinExistence type="predicted"/>
<name>H5Y3X9_9FIRM</name>
<organism evidence="1 2">
    <name type="scientific">Desulfosporosinus youngiae DSM 17734</name>
    <dbReference type="NCBI Taxonomy" id="768710"/>
    <lineage>
        <taxon>Bacteria</taxon>
        <taxon>Bacillati</taxon>
        <taxon>Bacillota</taxon>
        <taxon>Clostridia</taxon>
        <taxon>Eubacteriales</taxon>
        <taxon>Desulfitobacteriaceae</taxon>
        <taxon>Desulfosporosinus</taxon>
    </lineage>
</organism>
<evidence type="ECO:0000313" key="1">
    <source>
        <dbReference type="EMBL" id="EHQ89517.1"/>
    </source>
</evidence>
<dbReference type="AlphaFoldDB" id="H5Y3X9"/>
<dbReference type="HOGENOM" id="CLU_149983_0_0_9"/>
<sequence length="142" mass="16232">MTKRRIFISIKQAGKRKDYITKKELVLPKVPLNLRELISGIVQINVVEYNNKAREPWIMNYLSSEEIENQAETGKVGFGEPKNSQQADVTKAIAAALTAFEDGIYRVFSDEKEISELDEMLSLNEGDVLTFIRFTMLAGRMW</sequence>
<protein>
    <submittedName>
        <fullName evidence="1">Uncharacterized protein</fullName>
    </submittedName>
</protein>
<accession>H5Y3X9</accession>
<dbReference type="EMBL" id="CM001441">
    <property type="protein sequence ID" value="EHQ89517.1"/>
    <property type="molecule type" value="Genomic_DNA"/>
</dbReference>
<reference evidence="1 2" key="1">
    <citation type="submission" date="2011-11" db="EMBL/GenBank/DDBJ databases">
        <title>The Noncontiguous Finished genome of Desulfosporosinus youngiae DSM 17734.</title>
        <authorList>
            <consortium name="US DOE Joint Genome Institute (JGI-PGF)"/>
            <person name="Lucas S."/>
            <person name="Han J."/>
            <person name="Lapidus A."/>
            <person name="Cheng J.-F."/>
            <person name="Goodwin L."/>
            <person name="Pitluck S."/>
            <person name="Peters L."/>
            <person name="Ovchinnikova G."/>
            <person name="Lu M."/>
            <person name="Land M.L."/>
            <person name="Hauser L."/>
            <person name="Pester M."/>
            <person name="Spring S."/>
            <person name="Ollivier B."/>
            <person name="Rattei T."/>
            <person name="Klenk H.-P."/>
            <person name="Wagner M."/>
            <person name="Loy A."/>
            <person name="Woyke T.J."/>
        </authorList>
    </citation>
    <scope>NUCLEOTIDE SEQUENCE [LARGE SCALE GENOMIC DNA]</scope>
    <source>
        <strain evidence="1 2">DSM 17734</strain>
    </source>
</reference>
<dbReference type="Proteomes" id="UP000005104">
    <property type="component" value="Chromosome"/>
</dbReference>
<dbReference type="STRING" id="768710.DesyoDRAFT_2442"/>
<keyword evidence="2" id="KW-1185">Reference proteome</keyword>
<gene>
    <name evidence="1" type="ORF">DesyoDRAFT_2442</name>
</gene>
<evidence type="ECO:0000313" key="2">
    <source>
        <dbReference type="Proteomes" id="UP000005104"/>
    </source>
</evidence>
<dbReference type="OrthoDB" id="9808343at2"/>